<feature type="non-terminal residue" evidence="1">
    <location>
        <position position="9"/>
    </location>
</feature>
<sequence length="9" mass="1134">AHIHLHMYI</sequence>
<organism evidence="1 2">
    <name type="scientific">Tropilaelaps mercedesae</name>
    <dbReference type="NCBI Taxonomy" id="418985"/>
    <lineage>
        <taxon>Eukaryota</taxon>
        <taxon>Metazoa</taxon>
        <taxon>Ecdysozoa</taxon>
        <taxon>Arthropoda</taxon>
        <taxon>Chelicerata</taxon>
        <taxon>Arachnida</taxon>
        <taxon>Acari</taxon>
        <taxon>Parasitiformes</taxon>
        <taxon>Mesostigmata</taxon>
        <taxon>Gamasina</taxon>
        <taxon>Dermanyssoidea</taxon>
        <taxon>Laelapidae</taxon>
        <taxon>Tropilaelaps</taxon>
    </lineage>
</organism>
<protein>
    <submittedName>
        <fullName evidence="1">Uncharacterized protein</fullName>
    </submittedName>
</protein>
<comment type="caution">
    <text evidence="1">The sequence shown here is derived from an EMBL/GenBank/DDBJ whole genome shotgun (WGS) entry which is preliminary data.</text>
</comment>
<reference evidence="1 2" key="1">
    <citation type="journal article" date="2017" name="Gigascience">
        <title>Draft genome of the honey bee ectoparasitic mite, Tropilaelaps mercedesae, is shaped by the parasitic life history.</title>
        <authorList>
            <person name="Dong X."/>
            <person name="Armstrong S.D."/>
            <person name="Xia D."/>
            <person name="Makepeace B.L."/>
            <person name="Darby A.C."/>
            <person name="Kadowaki T."/>
        </authorList>
    </citation>
    <scope>NUCLEOTIDE SEQUENCE [LARGE SCALE GENOMIC DNA]</scope>
    <source>
        <strain evidence="1">Wuxi-XJTLU</strain>
    </source>
</reference>
<proteinExistence type="predicted"/>
<evidence type="ECO:0000313" key="2">
    <source>
        <dbReference type="Proteomes" id="UP000192247"/>
    </source>
</evidence>
<feature type="non-terminal residue" evidence="1">
    <location>
        <position position="1"/>
    </location>
</feature>
<dbReference type="InParanoid" id="A0A1V9WZT1"/>
<keyword evidence="2" id="KW-1185">Reference proteome</keyword>
<name>A0A1V9WZT1_9ACAR</name>
<dbReference type="Proteomes" id="UP000192247">
    <property type="component" value="Unassembled WGS sequence"/>
</dbReference>
<dbReference type="EMBL" id="MNPL01031325">
    <property type="protein sequence ID" value="OQR66713.1"/>
    <property type="molecule type" value="Genomic_DNA"/>
</dbReference>
<accession>A0A1V9WZT1</accession>
<evidence type="ECO:0000313" key="1">
    <source>
        <dbReference type="EMBL" id="OQR66713.1"/>
    </source>
</evidence>
<gene>
    <name evidence="1" type="ORF">BIW11_04939</name>
</gene>